<feature type="transmembrane region" description="Helical" evidence="7">
    <location>
        <begin position="505"/>
        <end position="529"/>
    </location>
</feature>
<dbReference type="EnsemblMetazoa" id="XM_022788644">
    <property type="protein sequence ID" value="XP_022644379"/>
    <property type="gene ID" value="LOC111243304"/>
</dbReference>
<keyword evidence="2" id="KW-0813">Transport</keyword>
<feature type="compositionally biased region" description="Low complexity" evidence="6">
    <location>
        <begin position="169"/>
        <end position="180"/>
    </location>
</feature>
<reference evidence="9" key="1">
    <citation type="submission" date="2021-01" db="UniProtKB">
        <authorList>
            <consortium name="EnsemblMetazoa"/>
        </authorList>
    </citation>
    <scope>IDENTIFICATION</scope>
</reference>
<keyword evidence="10" id="KW-1185">Reference proteome</keyword>
<dbReference type="CDD" id="cd01116">
    <property type="entry name" value="P_permease"/>
    <property type="match status" value="1"/>
</dbReference>
<dbReference type="GO" id="GO:0016020">
    <property type="term" value="C:membrane"/>
    <property type="evidence" value="ECO:0007669"/>
    <property type="project" value="UniProtKB-SubCell"/>
</dbReference>
<feature type="compositionally biased region" description="Basic and acidic residues" evidence="6">
    <location>
        <begin position="107"/>
        <end position="119"/>
    </location>
</feature>
<dbReference type="EnsemblMetazoa" id="XM_022788643">
    <property type="protein sequence ID" value="XP_022644378"/>
    <property type="gene ID" value="LOC111243304"/>
</dbReference>
<keyword evidence="4 7" id="KW-1133">Transmembrane helix</keyword>
<feature type="region of interest" description="Disordered" evidence="6">
    <location>
        <begin position="86"/>
        <end position="190"/>
    </location>
</feature>
<keyword evidence="3 7" id="KW-0812">Transmembrane</keyword>
<dbReference type="InterPro" id="IPR004680">
    <property type="entry name" value="Cit_transptr-like_dom"/>
</dbReference>
<feature type="transmembrane region" description="Helical" evidence="7">
    <location>
        <begin position="536"/>
        <end position="554"/>
    </location>
</feature>
<dbReference type="OrthoDB" id="442352at2759"/>
<evidence type="ECO:0000313" key="10">
    <source>
        <dbReference type="Proteomes" id="UP000594260"/>
    </source>
</evidence>
<feature type="transmembrane region" description="Helical" evidence="7">
    <location>
        <begin position="879"/>
        <end position="908"/>
    </location>
</feature>
<sequence>MFFHNNLLKSEVFLDVNQTPTISCDKCRNVIHLAFRIYIGPVYTCVCMFVCYGKLYTTHVTSMGRQSAKICRRQAQVTRELRDTPYLKLSNVDEDGEMSTEPSIDGEEPRGRGRLDRRSRGGNNGNDIEQGCSTRGPNTIQESSLTQSSQLHHSGYDSTDSDPPPPNRDYQGTYSYSSGSRGDDSHIGEGAHLNQATSFSQSNYQGNSYQQSYQASTAPVPTEYLRLPSETTPLLKLKQNRSRTASAASTFLSSQHDDGFYQSGLQSDIGAGGDGKLKHWANILKIVLLTASVVFVVIVMSFVEETKESWLSISLNNEDPFYVSLRHRLSPSYPILRLKAAGPFLPESLANLSSVDTVFALVRKFPDGSHQLVNGHEPLVVPTAPPIVAPHMSPSGVEHMFIFKLTELLDASEEFELLVQARHLQGQVSVSLQMTPFTEFTQIELIMASFVLVGLYVLIIFELCHRTLAAMLGATLAIACLALIGDRPTLEKVVSWLDVETLCLLFGMMVIVAILCETGFFDYTAVLAFRVARGKVWPLITTLCLFTAIISAFLDNVTTILLMTPVTIKLCEVMNLDPKHVLISLVMFSNIGGAGTPVGDPPNVIIISNPKVQASGVTFTNFTMHLLPGVLLAGIGAYVYLRLYYRDDSSLRHQQPQEVVEIQHEIDIWQKACRSLSEYSRDESHVRAILKKKVKNLKNLYRKKLVESSSPSNADFKHNLKQLSDKYKIRNWFLLIKSGVVLSFVITLFFLQSIPELNLSLGWIAILGALALLVLADMEELEGVFGRVEWTTLLFFAALFVVMEALTELKLLQFIGDQTEDWICAVDEEHRLVVGIVIITWVSSLASCFIDNIPFTTVMVKIVAKLGESEALNLPVQPLIYALAFGACLGGNGTLIGASANVVCAGVAEHHGYRFTFIDFFKIGFPVMLVTTSVSTCWLLFIHVGLGWL</sequence>
<dbReference type="GO" id="GO:0055085">
    <property type="term" value="P:transmembrane transport"/>
    <property type="evidence" value="ECO:0007669"/>
    <property type="project" value="InterPro"/>
</dbReference>
<dbReference type="PANTHER" id="PTHR43568">
    <property type="entry name" value="P PROTEIN"/>
    <property type="match status" value="1"/>
</dbReference>
<dbReference type="RefSeq" id="XP_022644379.1">
    <property type="nucleotide sequence ID" value="XM_022788644.1"/>
</dbReference>
<feature type="transmembrane region" description="Helical" evidence="7">
    <location>
        <begin position="626"/>
        <end position="645"/>
    </location>
</feature>
<dbReference type="InterPro" id="IPR051475">
    <property type="entry name" value="Diverse_Ion_Transporter"/>
</dbReference>
<evidence type="ECO:0000256" key="3">
    <source>
        <dbReference type="ARBA" id="ARBA00022692"/>
    </source>
</evidence>
<evidence type="ECO:0000256" key="2">
    <source>
        <dbReference type="ARBA" id="ARBA00022448"/>
    </source>
</evidence>
<dbReference type="FunCoup" id="A0A7M7IZA5">
    <property type="interactions" value="2"/>
</dbReference>
<dbReference type="AlphaFoldDB" id="A0A7M7IZA5"/>
<feature type="compositionally biased region" description="Low complexity" evidence="6">
    <location>
        <begin position="143"/>
        <end position="153"/>
    </location>
</feature>
<dbReference type="GeneID" id="111243304"/>
<feature type="transmembrane region" description="Helical" evidence="7">
    <location>
        <begin position="468"/>
        <end position="485"/>
    </location>
</feature>
<dbReference type="OMA" id="IMGRVEW"/>
<feature type="transmembrane region" description="Helical" evidence="7">
    <location>
        <begin position="788"/>
        <end position="806"/>
    </location>
</feature>
<evidence type="ECO:0000313" key="9">
    <source>
        <dbReference type="EnsemblMetazoa" id="XP_022644378"/>
    </source>
</evidence>
<evidence type="ECO:0000256" key="5">
    <source>
        <dbReference type="ARBA" id="ARBA00023136"/>
    </source>
</evidence>
<name>A0A7M7IZA5_VARDE</name>
<organism evidence="9 10">
    <name type="scientific">Varroa destructor</name>
    <name type="common">Honeybee mite</name>
    <dbReference type="NCBI Taxonomy" id="109461"/>
    <lineage>
        <taxon>Eukaryota</taxon>
        <taxon>Metazoa</taxon>
        <taxon>Ecdysozoa</taxon>
        <taxon>Arthropoda</taxon>
        <taxon>Chelicerata</taxon>
        <taxon>Arachnida</taxon>
        <taxon>Acari</taxon>
        <taxon>Parasitiformes</taxon>
        <taxon>Mesostigmata</taxon>
        <taxon>Gamasina</taxon>
        <taxon>Dermanyssoidea</taxon>
        <taxon>Varroidae</taxon>
        <taxon>Varroa</taxon>
    </lineage>
</organism>
<protein>
    <recommendedName>
        <fullName evidence="8">Citrate transporter-like domain-containing protein</fullName>
    </recommendedName>
</protein>
<feature type="compositionally biased region" description="Polar residues" evidence="6">
    <location>
        <begin position="131"/>
        <end position="142"/>
    </location>
</feature>
<feature type="transmembrane region" description="Helical" evidence="7">
    <location>
        <begin position="440"/>
        <end position="461"/>
    </location>
</feature>
<evidence type="ECO:0000256" key="4">
    <source>
        <dbReference type="ARBA" id="ARBA00022989"/>
    </source>
</evidence>
<evidence type="ECO:0000256" key="7">
    <source>
        <dbReference type="SAM" id="Phobius"/>
    </source>
</evidence>
<dbReference type="PANTHER" id="PTHR43568:SF1">
    <property type="entry name" value="P PROTEIN"/>
    <property type="match status" value="1"/>
</dbReference>
<accession>A0A7M7IZA5</accession>
<dbReference type="InParanoid" id="A0A7M7IZA5"/>
<feature type="transmembrane region" description="Helical" evidence="7">
    <location>
        <begin position="283"/>
        <end position="303"/>
    </location>
</feature>
<feature type="domain" description="Citrate transporter-like" evidence="8">
    <location>
        <begin position="456"/>
        <end position="886"/>
    </location>
</feature>
<feature type="transmembrane region" description="Helical" evidence="7">
    <location>
        <begin position="920"/>
        <end position="946"/>
    </location>
</feature>
<keyword evidence="5 7" id="KW-0472">Membrane</keyword>
<evidence type="ECO:0000259" key="8">
    <source>
        <dbReference type="Pfam" id="PF03600"/>
    </source>
</evidence>
<feature type="transmembrane region" description="Helical" evidence="7">
    <location>
        <begin position="757"/>
        <end position="776"/>
    </location>
</feature>
<dbReference type="KEGG" id="vde:111243304"/>
<comment type="subcellular location">
    <subcellularLocation>
        <location evidence="1">Membrane</location>
        <topology evidence="1">Multi-pass membrane protein</topology>
    </subcellularLocation>
</comment>
<dbReference type="RefSeq" id="XP_022644378.1">
    <property type="nucleotide sequence ID" value="XM_022788643.1"/>
</dbReference>
<evidence type="ECO:0000256" key="1">
    <source>
        <dbReference type="ARBA" id="ARBA00004141"/>
    </source>
</evidence>
<feature type="transmembrane region" description="Helical" evidence="7">
    <location>
        <begin position="732"/>
        <end position="751"/>
    </location>
</feature>
<dbReference type="Pfam" id="PF03600">
    <property type="entry name" value="CitMHS"/>
    <property type="match status" value="1"/>
</dbReference>
<evidence type="ECO:0000256" key="6">
    <source>
        <dbReference type="SAM" id="MobiDB-lite"/>
    </source>
</evidence>
<proteinExistence type="predicted"/>
<dbReference type="Proteomes" id="UP000594260">
    <property type="component" value="Unplaced"/>
</dbReference>